<feature type="region of interest" description="Disordered" evidence="1">
    <location>
        <begin position="1"/>
        <end position="33"/>
    </location>
</feature>
<reference evidence="2" key="2">
    <citation type="journal article" date="2015" name="Data Brief">
        <title>Shoot transcriptome of the giant reed, Arundo donax.</title>
        <authorList>
            <person name="Barrero R.A."/>
            <person name="Guerrero F.D."/>
            <person name="Moolhuijzen P."/>
            <person name="Goolsby J.A."/>
            <person name="Tidwell J."/>
            <person name="Bellgard S.E."/>
            <person name="Bellgard M.I."/>
        </authorList>
    </citation>
    <scope>NUCLEOTIDE SEQUENCE</scope>
    <source>
        <tissue evidence="2">Shoot tissue taken approximately 20 cm above the soil surface</tissue>
    </source>
</reference>
<evidence type="ECO:0000313" key="2">
    <source>
        <dbReference type="EMBL" id="JAD83588.1"/>
    </source>
</evidence>
<organism evidence="2">
    <name type="scientific">Arundo donax</name>
    <name type="common">Giant reed</name>
    <name type="synonym">Donax arundinaceus</name>
    <dbReference type="NCBI Taxonomy" id="35708"/>
    <lineage>
        <taxon>Eukaryota</taxon>
        <taxon>Viridiplantae</taxon>
        <taxon>Streptophyta</taxon>
        <taxon>Embryophyta</taxon>
        <taxon>Tracheophyta</taxon>
        <taxon>Spermatophyta</taxon>
        <taxon>Magnoliopsida</taxon>
        <taxon>Liliopsida</taxon>
        <taxon>Poales</taxon>
        <taxon>Poaceae</taxon>
        <taxon>PACMAD clade</taxon>
        <taxon>Arundinoideae</taxon>
        <taxon>Arundineae</taxon>
        <taxon>Arundo</taxon>
    </lineage>
</organism>
<protein>
    <submittedName>
        <fullName evidence="2">Uncharacterized protein</fullName>
    </submittedName>
</protein>
<reference evidence="2" key="1">
    <citation type="submission" date="2014-09" db="EMBL/GenBank/DDBJ databases">
        <authorList>
            <person name="Magalhaes I.L.F."/>
            <person name="Oliveira U."/>
            <person name="Santos F.R."/>
            <person name="Vidigal T.H.D.A."/>
            <person name="Brescovit A.D."/>
            <person name="Santos A.J."/>
        </authorList>
    </citation>
    <scope>NUCLEOTIDE SEQUENCE</scope>
    <source>
        <tissue evidence="2">Shoot tissue taken approximately 20 cm above the soil surface</tissue>
    </source>
</reference>
<name>A0A0A9DAB2_ARUDO</name>
<evidence type="ECO:0000256" key="1">
    <source>
        <dbReference type="SAM" id="MobiDB-lite"/>
    </source>
</evidence>
<sequence>MDTFTDQGPTPGMAPGGGRPILPARGLSTAGGDGLNGEAAAESFLLGISLKSILHSSKLGFDISLPTPSRLPVFVADAETTIGSILLGRASSKNSMSDFPLSSAFVDPVDSENSMAAPSVPLFVGS</sequence>
<dbReference type="AlphaFoldDB" id="A0A0A9DAB2"/>
<dbReference type="EMBL" id="GBRH01214307">
    <property type="protein sequence ID" value="JAD83588.1"/>
    <property type="molecule type" value="Transcribed_RNA"/>
</dbReference>
<accession>A0A0A9DAB2</accession>
<proteinExistence type="predicted"/>